<evidence type="ECO:0000313" key="2">
    <source>
        <dbReference type="Proteomes" id="UP001165136"/>
    </source>
</evidence>
<dbReference type="AlphaFoldDB" id="A0A9W6VD47"/>
<organism evidence="1 2">
    <name type="scientific">Amycolatopsis taiwanensis</name>
    <dbReference type="NCBI Taxonomy" id="342230"/>
    <lineage>
        <taxon>Bacteria</taxon>
        <taxon>Bacillati</taxon>
        <taxon>Actinomycetota</taxon>
        <taxon>Actinomycetes</taxon>
        <taxon>Pseudonocardiales</taxon>
        <taxon>Pseudonocardiaceae</taxon>
        <taxon>Amycolatopsis</taxon>
    </lineage>
</organism>
<reference evidence="1" key="1">
    <citation type="submission" date="2023-03" db="EMBL/GenBank/DDBJ databases">
        <title>Amycolatopsis taiwanensis NBRC 103393.</title>
        <authorList>
            <person name="Ichikawa N."/>
            <person name="Sato H."/>
            <person name="Tonouchi N."/>
        </authorList>
    </citation>
    <scope>NUCLEOTIDE SEQUENCE</scope>
    <source>
        <strain evidence="1">NBRC 103393</strain>
    </source>
</reference>
<dbReference type="Proteomes" id="UP001165136">
    <property type="component" value="Unassembled WGS sequence"/>
</dbReference>
<accession>A0A9W6VD47</accession>
<sequence>MKRLRNQFVALIFTWVAPPFMTPALRTERVLLTPCRPEDEEDFVSVFLDTRVSRWMG</sequence>
<proteinExistence type="predicted"/>
<comment type="caution">
    <text evidence="1">The sequence shown here is derived from an EMBL/GenBank/DDBJ whole genome shotgun (WGS) entry which is preliminary data.</text>
</comment>
<protein>
    <submittedName>
        <fullName evidence="1">Uncharacterized protein</fullName>
    </submittedName>
</protein>
<keyword evidence="2" id="KW-1185">Reference proteome</keyword>
<gene>
    <name evidence="1" type="ORF">Atai01_10340</name>
</gene>
<name>A0A9W6VD47_9PSEU</name>
<evidence type="ECO:0000313" key="1">
    <source>
        <dbReference type="EMBL" id="GLY64415.1"/>
    </source>
</evidence>
<dbReference type="EMBL" id="BSTI01000002">
    <property type="protein sequence ID" value="GLY64415.1"/>
    <property type="molecule type" value="Genomic_DNA"/>
</dbReference>